<dbReference type="RefSeq" id="WP_145030986.1">
    <property type="nucleotide sequence ID" value="NZ_CP036271.1"/>
</dbReference>
<dbReference type="InParanoid" id="A0A517SGG4"/>
<dbReference type="OrthoDB" id="278889at2"/>
<feature type="coiled-coil region" evidence="1">
    <location>
        <begin position="171"/>
        <end position="219"/>
    </location>
</feature>
<protein>
    <recommendedName>
        <fullName evidence="4">Chromosome partition protein Smc</fullName>
    </recommendedName>
</protein>
<accession>A0A517SGG4</accession>
<evidence type="ECO:0008006" key="4">
    <source>
        <dbReference type="Google" id="ProtNLM"/>
    </source>
</evidence>
<dbReference type="KEGG" id="ccos:Pan44_32530"/>
<reference evidence="2 3" key="1">
    <citation type="submission" date="2019-02" db="EMBL/GenBank/DDBJ databases">
        <title>Deep-cultivation of Planctomycetes and their phenomic and genomic characterization uncovers novel biology.</title>
        <authorList>
            <person name="Wiegand S."/>
            <person name="Jogler M."/>
            <person name="Boedeker C."/>
            <person name="Pinto D."/>
            <person name="Vollmers J."/>
            <person name="Rivas-Marin E."/>
            <person name="Kohn T."/>
            <person name="Peeters S.H."/>
            <person name="Heuer A."/>
            <person name="Rast P."/>
            <person name="Oberbeckmann S."/>
            <person name="Bunk B."/>
            <person name="Jeske O."/>
            <person name="Meyerdierks A."/>
            <person name="Storesund J.E."/>
            <person name="Kallscheuer N."/>
            <person name="Luecker S."/>
            <person name="Lage O.M."/>
            <person name="Pohl T."/>
            <person name="Merkel B.J."/>
            <person name="Hornburger P."/>
            <person name="Mueller R.-W."/>
            <person name="Bruemmer F."/>
            <person name="Labrenz M."/>
            <person name="Spormann A.M."/>
            <person name="Op den Camp H."/>
            <person name="Overmann J."/>
            <person name="Amann R."/>
            <person name="Jetten M.S.M."/>
            <person name="Mascher T."/>
            <person name="Medema M.H."/>
            <person name="Devos D.P."/>
            <person name="Kaster A.-K."/>
            <person name="Ovreas L."/>
            <person name="Rohde M."/>
            <person name="Galperin M.Y."/>
            <person name="Jogler C."/>
        </authorList>
    </citation>
    <scope>NUCLEOTIDE SEQUENCE [LARGE SCALE GENOMIC DNA]</scope>
    <source>
        <strain evidence="2 3">Pan44</strain>
    </source>
</reference>
<evidence type="ECO:0000313" key="2">
    <source>
        <dbReference type="EMBL" id="QDT55211.1"/>
    </source>
</evidence>
<dbReference type="AlphaFoldDB" id="A0A517SGG4"/>
<evidence type="ECO:0000313" key="3">
    <source>
        <dbReference type="Proteomes" id="UP000315700"/>
    </source>
</evidence>
<keyword evidence="3" id="KW-1185">Reference proteome</keyword>
<evidence type="ECO:0000256" key="1">
    <source>
        <dbReference type="SAM" id="Coils"/>
    </source>
</evidence>
<proteinExistence type="predicted"/>
<keyword evidence="1" id="KW-0175">Coiled coil</keyword>
<gene>
    <name evidence="2" type="ORF">Pan44_32530</name>
</gene>
<sequence>MASFGKTLVVVLFLSSVAFLGFAMASFFGGPNWTAEMRELEGKEPHQGFVFNKSESNPAKWSVKRTGNDQQISSSVVQGEVVAAAFKSLTASQQTEIQALKDQEAAFKERKEAYVASLPVDEASLDASRTQLLSILEQTRAQGSQLAVQVAAKTEEAQKIEQRIGERRDDVIRLRAQLDELRADAYRLQELRTELNDQLQQLVSLVDRAEERNQQLKSTASVK</sequence>
<organism evidence="2 3">
    <name type="scientific">Caulifigura coniformis</name>
    <dbReference type="NCBI Taxonomy" id="2527983"/>
    <lineage>
        <taxon>Bacteria</taxon>
        <taxon>Pseudomonadati</taxon>
        <taxon>Planctomycetota</taxon>
        <taxon>Planctomycetia</taxon>
        <taxon>Planctomycetales</taxon>
        <taxon>Planctomycetaceae</taxon>
        <taxon>Caulifigura</taxon>
    </lineage>
</organism>
<name>A0A517SGG4_9PLAN</name>
<dbReference type="Proteomes" id="UP000315700">
    <property type="component" value="Chromosome"/>
</dbReference>
<dbReference type="EMBL" id="CP036271">
    <property type="protein sequence ID" value="QDT55211.1"/>
    <property type="molecule type" value="Genomic_DNA"/>
</dbReference>